<feature type="transmembrane region" description="Helical" evidence="10">
    <location>
        <begin position="49"/>
        <end position="70"/>
    </location>
</feature>
<sequence length="659" mass="72159">MKSVAEHGSLDGVTPTDEGLRSEPVVAPPPRRIRSTSDILRLAPYLKPYWLRWTSMLIAALLSLVATVAIPLMTKAVIDGPVRHQDREHLWTLGSAAMALLVSEAVLWFIRRWLVSRATMGVEADLRKDLYARLQILPMSFHGRWQSGQLLSRVMNDLSTIRQFLSFGLLFLLLNVIQIVVVTGILLAMYWPLGVVVVISIVPITATVLHFQRKFTKLSRAAQDQSGNVATHVEEQALGVRVVKAFGREQYAYDRFDQRATALFDTEVRKVGVSAQFWTLLEAIPSASLIVVLGLGAYAAGSGLVTMGTLVAFITMMLSLVWPIASLGFLLSMTQEAMTAANRVVEVFDAPREITDGPHREVPRGGRLELVDVGFRFPDSDEWALRHVDLAVEPGETIALVGPTGSGKSVLVSLLSRLYDVTEGAILVDGRDIRELSLPALRRAVATAFEDPTLFSMSVAENLALGRPPGDPATEEQMAQAIEVAAAGFVYDLPFGLDTRIGEQGMSLSGGQRQRLSLARALLAAPSILVLDDTLSALDVHTEAVVTEALRRVLSEVTGLVVANRASTVLLADRVALLERVPGEGATVTRVGTHAELLATAPAYRYLLAADDDLDEDLERECDWEGDQERTRLEHLYLEQEADRDGDRSYVASEAERSR</sequence>
<dbReference type="AlphaFoldDB" id="A0A9X2YVJ4"/>
<feature type="transmembrane region" description="Helical" evidence="10">
    <location>
        <begin position="277"/>
        <end position="298"/>
    </location>
</feature>
<keyword evidence="6 13" id="KW-0067">ATP-binding</keyword>
<dbReference type="Gene3D" id="3.40.50.300">
    <property type="entry name" value="P-loop containing nucleotide triphosphate hydrolases"/>
    <property type="match status" value="1"/>
</dbReference>
<evidence type="ECO:0000256" key="3">
    <source>
        <dbReference type="ARBA" id="ARBA00022475"/>
    </source>
</evidence>
<dbReference type="InterPro" id="IPR003439">
    <property type="entry name" value="ABC_transporter-like_ATP-bd"/>
</dbReference>
<keyword evidence="3" id="KW-1003">Cell membrane</keyword>
<keyword evidence="5" id="KW-0547">Nucleotide-binding</keyword>
<evidence type="ECO:0000313" key="14">
    <source>
        <dbReference type="Proteomes" id="UP001141629"/>
    </source>
</evidence>
<reference evidence="13" key="1">
    <citation type="submission" date="2020-07" db="EMBL/GenBank/DDBJ databases">
        <authorList>
            <person name="Pettersson B.M.F."/>
            <person name="Behra P.R.K."/>
            <person name="Ramesh M."/>
            <person name="Das S."/>
            <person name="Dasgupta S."/>
            <person name="Kirsebom L.A."/>
        </authorList>
    </citation>
    <scope>NUCLEOTIDE SEQUENCE</scope>
    <source>
        <strain evidence="13">DSM 44838</strain>
    </source>
</reference>
<dbReference type="FunFam" id="3.40.50.300:FF:000854">
    <property type="entry name" value="Multidrug ABC transporter ATP-binding protein"/>
    <property type="match status" value="1"/>
</dbReference>
<dbReference type="SUPFAM" id="SSF90123">
    <property type="entry name" value="ABC transporter transmembrane region"/>
    <property type="match status" value="1"/>
</dbReference>
<keyword evidence="14" id="KW-1185">Reference proteome</keyword>
<evidence type="ECO:0000256" key="7">
    <source>
        <dbReference type="ARBA" id="ARBA00022989"/>
    </source>
</evidence>
<feature type="transmembrane region" description="Helical" evidence="10">
    <location>
        <begin position="164"/>
        <end position="187"/>
    </location>
</feature>
<dbReference type="GO" id="GO:0005886">
    <property type="term" value="C:plasma membrane"/>
    <property type="evidence" value="ECO:0007669"/>
    <property type="project" value="UniProtKB-SubCell"/>
</dbReference>
<protein>
    <submittedName>
        <fullName evidence="13">ABC transporter ATP-binding protein</fullName>
    </submittedName>
</protein>
<keyword evidence="4 10" id="KW-0812">Transmembrane</keyword>
<name>A0A9X2YVJ4_9MYCO</name>
<dbReference type="PROSITE" id="PS50929">
    <property type="entry name" value="ABC_TM1F"/>
    <property type="match status" value="1"/>
</dbReference>
<dbReference type="PROSITE" id="PS00211">
    <property type="entry name" value="ABC_TRANSPORTER_1"/>
    <property type="match status" value="1"/>
</dbReference>
<evidence type="ECO:0000256" key="1">
    <source>
        <dbReference type="ARBA" id="ARBA00004651"/>
    </source>
</evidence>
<feature type="transmembrane region" description="Helical" evidence="10">
    <location>
        <begin position="193"/>
        <end position="211"/>
    </location>
</feature>
<dbReference type="PANTHER" id="PTHR43394:SF1">
    <property type="entry name" value="ATP-BINDING CASSETTE SUB-FAMILY B MEMBER 10, MITOCHONDRIAL"/>
    <property type="match status" value="1"/>
</dbReference>
<organism evidence="13 14">
    <name type="scientific">Mycobacterium yunnanensis</name>
    <dbReference type="NCBI Taxonomy" id="368477"/>
    <lineage>
        <taxon>Bacteria</taxon>
        <taxon>Bacillati</taxon>
        <taxon>Actinomycetota</taxon>
        <taxon>Actinomycetes</taxon>
        <taxon>Mycobacteriales</taxon>
        <taxon>Mycobacteriaceae</taxon>
        <taxon>Mycobacterium</taxon>
    </lineage>
</organism>
<feature type="region of interest" description="Disordered" evidence="9">
    <location>
        <begin position="635"/>
        <end position="659"/>
    </location>
</feature>
<evidence type="ECO:0000256" key="8">
    <source>
        <dbReference type="ARBA" id="ARBA00023136"/>
    </source>
</evidence>
<feature type="domain" description="ABC transporter" evidence="11">
    <location>
        <begin position="368"/>
        <end position="610"/>
    </location>
</feature>
<dbReference type="InterPro" id="IPR027417">
    <property type="entry name" value="P-loop_NTPase"/>
</dbReference>
<dbReference type="InterPro" id="IPR039421">
    <property type="entry name" value="Type_1_exporter"/>
</dbReference>
<evidence type="ECO:0000259" key="12">
    <source>
        <dbReference type="PROSITE" id="PS50929"/>
    </source>
</evidence>
<evidence type="ECO:0000256" key="10">
    <source>
        <dbReference type="SAM" id="Phobius"/>
    </source>
</evidence>
<dbReference type="PROSITE" id="PS50893">
    <property type="entry name" value="ABC_TRANSPORTER_2"/>
    <property type="match status" value="1"/>
</dbReference>
<dbReference type="Pfam" id="PF00005">
    <property type="entry name" value="ABC_tran"/>
    <property type="match status" value="1"/>
</dbReference>
<feature type="region of interest" description="Disordered" evidence="9">
    <location>
        <begin position="1"/>
        <end position="28"/>
    </location>
</feature>
<dbReference type="GO" id="GO:0016887">
    <property type="term" value="F:ATP hydrolysis activity"/>
    <property type="evidence" value="ECO:0007669"/>
    <property type="project" value="InterPro"/>
</dbReference>
<comment type="subcellular location">
    <subcellularLocation>
        <location evidence="1">Cell membrane</location>
        <topology evidence="1">Multi-pass membrane protein</topology>
    </subcellularLocation>
</comment>
<accession>A0A9X2YVJ4</accession>
<dbReference type="SUPFAM" id="SSF52540">
    <property type="entry name" value="P-loop containing nucleoside triphosphate hydrolases"/>
    <property type="match status" value="1"/>
</dbReference>
<dbReference type="Gene3D" id="1.20.1560.10">
    <property type="entry name" value="ABC transporter type 1, transmembrane domain"/>
    <property type="match status" value="1"/>
</dbReference>
<feature type="domain" description="ABC transmembrane type-1" evidence="12">
    <location>
        <begin position="56"/>
        <end position="336"/>
    </location>
</feature>
<dbReference type="InterPro" id="IPR003593">
    <property type="entry name" value="AAA+_ATPase"/>
</dbReference>
<evidence type="ECO:0000256" key="4">
    <source>
        <dbReference type="ARBA" id="ARBA00022692"/>
    </source>
</evidence>
<dbReference type="Pfam" id="PF00664">
    <property type="entry name" value="ABC_membrane"/>
    <property type="match status" value="1"/>
</dbReference>
<keyword evidence="8 10" id="KW-0472">Membrane</keyword>
<dbReference type="GO" id="GO:0005524">
    <property type="term" value="F:ATP binding"/>
    <property type="evidence" value="ECO:0007669"/>
    <property type="project" value="UniProtKB-KW"/>
</dbReference>
<dbReference type="EMBL" id="JACKVK010000001">
    <property type="protein sequence ID" value="MCV7419174.1"/>
    <property type="molecule type" value="Genomic_DNA"/>
</dbReference>
<evidence type="ECO:0000256" key="2">
    <source>
        <dbReference type="ARBA" id="ARBA00022448"/>
    </source>
</evidence>
<evidence type="ECO:0000313" key="13">
    <source>
        <dbReference type="EMBL" id="MCV7419174.1"/>
    </source>
</evidence>
<dbReference type="InterPro" id="IPR017871">
    <property type="entry name" value="ABC_transporter-like_CS"/>
</dbReference>
<evidence type="ECO:0000256" key="9">
    <source>
        <dbReference type="SAM" id="MobiDB-lite"/>
    </source>
</evidence>
<dbReference type="PANTHER" id="PTHR43394">
    <property type="entry name" value="ATP-DEPENDENT PERMEASE MDL1, MITOCHONDRIAL"/>
    <property type="match status" value="1"/>
</dbReference>
<comment type="caution">
    <text evidence="13">The sequence shown here is derived from an EMBL/GenBank/DDBJ whole genome shotgun (WGS) entry which is preliminary data.</text>
</comment>
<evidence type="ECO:0000256" key="5">
    <source>
        <dbReference type="ARBA" id="ARBA00022741"/>
    </source>
</evidence>
<dbReference type="InterPro" id="IPR011527">
    <property type="entry name" value="ABC1_TM_dom"/>
</dbReference>
<keyword evidence="7 10" id="KW-1133">Transmembrane helix</keyword>
<feature type="transmembrane region" description="Helical" evidence="10">
    <location>
        <begin position="90"/>
        <end position="110"/>
    </location>
</feature>
<evidence type="ECO:0000259" key="11">
    <source>
        <dbReference type="PROSITE" id="PS50893"/>
    </source>
</evidence>
<keyword evidence="2" id="KW-0813">Transport</keyword>
<reference evidence="13" key="2">
    <citation type="journal article" date="2022" name="BMC Genomics">
        <title>Comparative genome analysis of mycobacteria focusing on tRNA and non-coding RNA.</title>
        <authorList>
            <person name="Behra P.R.K."/>
            <person name="Pettersson B.M.F."/>
            <person name="Ramesh M."/>
            <person name="Das S."/>
            <person name="Dasgupta S."/>
            <person name="Kirsebom L.A."/>
        </authorList>
    </citation>
    <scope>NUCLEOTIDE SEQUENCE</scope>
    <source>
        <strain evidence="13">DSM 44838</strain>
    </source>
</reference>
<dbReference type="GO" id="GO:0015421">
    <property type="term" value="F:ABC-type oligopeptide transporter activity"/>
    <property type="evidence" value="ECO:0007669"/>
    <property type="project" value="TreeGrafter"/>
</dbReference>
<dbReference type="CDD" id="cd18543">
    <property type="entry name" value="ABC_6TM_Rv0194_D1_like"/>
    <property type="match status" value="1"/>
</dbReference>
<gene>
    <name evidence="13" type="ORF">H7K45_01340</name>
</gene>
<feature type="transmembrane region" description="Helical" evidence="10">
    <location>
        <begin position="310"/>
        <end position="333"/>
    </location>
</feature>
<evidence type="ECO:0000256" key="6">
    <source>
        <dbReference type="ARBA" id="ARBA00022840"/>
    </source>
</evidence>
<dbReference type="Proteomes" id="UP001141629">
    <property type="component" value="Unassembled WGS sequence"/>
</dbReference>
<proteinExistence type="predicted"/>
<dbReference type="SMART" id="SM00382">
    <property type="entry name" value="AAA"/>
    <property type="match status" value="1"/>
</dbReference>
<dbReference type="InterPro" id="IPR036640">
    <property type="entry name" value="ABC1_TM_sf"/>
</dbReference>